<dbReference type="Gene3D" id="3.90.78.10">
    <property type="entry name" value="UDP-N-acetylenolpyruvoylglucosamine reductase, C-terminal domain"/>
    <property type="match status" value="1"/>
</dbReference>
<evidence type="ECO:0000256" key="7">
    <source>
        <dbReference type="ARBA" id="ARBA00022630"/>
    </source>
</evidence>
<keyword evidence="5 16" id="KW-0963">Cytoplasm</keyword>
<dbReference type="SUPFAM" id="SSF56176">
    <property type="entry name" value="FAD-binding/transporter-associated domain-like"/>
    <property type="match status" value="1"/>
</dbReference>
<comment type="catalytic activity">
    <reaction evidence="15 16">
        <text>UDP-N-acetyl-alpha-D-muramate + NADP(+) = UDP-N-acetyl-3-O-(1-carboxyvinyl)-alpha-D-glucosamine + NADPH + H(+)</text>
        <dbReference type="Rhea" id="RHEA:12248"/>
        <dbReference type="ChEBI" id="CHEBI:15378"/>
        <dbReference type="ChEBI" id="CHEBI:57783"/>
        <dbReference type="ChEBI" id="CHEBI:58349"/>
        <dbReference type="ChEBI" id="CHEBI:68483"/>
        <dbReference type="ChEBI" id="CHEBI:70757"/>
        <dbReference type="EC" id="1.3.1.98"/>
    </reaction>
</comment>
<dbReference type="UniPathway" id="UPA00219"/>
<name>A0A847ESC0_9BACT</name>
<dbReference type="Pfam" id="PF02873">
    <property type="entry name" value="MurB_C"/>
    <property type="match status" value="1"/>
</dbReference>
<dbReference type="NCBIfam" id="TIGR00179">
    <property type="entry name" value="murB"/>
    <property type="match status" value="1"/>
</dbReference>
<evidence type="ECO:0000256" key="5">
    <source>
        <dbReference type="ARBA" id="ARBA00022490"/>
    </source>
</evidence>
<evidence type="ECO:0000256" key="8">
    <source>
        <dbReference type="ARBA" id="ARBA00022827"/>
    </source>
</evidence>
<evidence type="ECO:0000256" key="10">
    <source>
        <dbReference type="ARBA" id="ARBA00022960"/>
    </source>
</evidence>
<evidence type="ECO:0000256" key="6">
    <source>
        <dbReference type="ARBA" id="ARBA00022618"/>
    </source>
</evidence>
<evidence type="ECO:0000256" key="13">
    <source>
        <dbReference type="ARBA" id="ARBA00023306"/>
    </source>
</evidence>
<feature type="active site" evidence="16">
    <location>
        <position position="164"/>
    </location>
</feature>
<dbReference type="Gene3D" id="3.30.465.10">
    <property type="match status" value="1"/>
</dbReference>
<evidence type="ECO:0000256" key="9">
    <source>
        <dbReference type="ARBA" id="ARBA00022857"/>
    </source>
</evidence>
<evidence type="ECO:0000313" key="19">
    <source>
        <dbReference type="Proteomes" id="UP000554004"/>
    </source>
</evidence>
<sequence>MNILLNKSLKKLNQYGVDVNAKYFVEITNEKDITELINSEYIKKEKILILGSGNNILFTKDFDGLVVKPNLLGKEIVKEDEKNIWIEVYCGEDWDSFVTWCVKNNYQGIENLIDIPSSIGGAVSQNIAAYGQNIMDVVESVKAIDLENGNSKTFSNKQCKYTYRSSIFKSKEKNRYLITSAIFKLNKEPDDLEISYFERKSRYGSLEEELKSIAQKPYTIHDVMQAVINQRGKKLPSTKEYGTCGSVFENPIVTKEKYISLSKEISELQSYPVEKLIYRKNINELEQEYVKIPAGRVIDELGYRGKWYGNVGMFEKHALCLVTNRKATGKEIYDFLKSIKKEVKKKYDIDLNYEINIY</sequence>
<keyword evidence="10 16" id="KW-0133">Cell shape</keyword>
<comment type="cofactor">
    <cofactor evidence="1 16">
        <name>FAD</name>
        <dbReference type="ChEBI" id="CHEBI:57692"/>
    </cofactor>
</comment>
<dbReference type="GO" id="GO:0008762">
    <property type="term" value="F:UDP-N-acetylmuramate dehydrogenase activity"/>
    <property type="evidence" value="ECO:0007669"/>
    <property type="project" value="UniProtKB-UniRule"/>
</dbReference>
<evidence type="ECO:0000256" key="11">
    <source>
        <dbReference type="ARBA" id="ARBA00022984"/>
    </source>
</evidence>
<keyword evidence="13 16" id="KW-0131">Cell cycle</keyword>
<dbReference type="PROSITE" id="PS51387">
    <property type="entry name" value="FAD_PCMH"/>
    <property type="match status" value="1"/>
</dbReference>
<comment type="pathway">
    <text evidence="4 16">Cell wall biogenesis; peptidoglycan biosynthesis.</text>
</comment>
<proteinExistence type="inferred from homology"/>
<keyword evidence="9 16" id="KW-0521">NADP</keyword>
<keyword evidence="11 16" id="KW-0573">Peptidoglycan synthesis</keyword>
<evidence type="ECO:0000256" key="3">
    <source>
        <dbReference type="ARBA" id="ARBA00004496"/>
    </source>
</evidence>
<dbReference type="InterPro" id="IPR036635">
    <property type="entry name" value="MurB_C_sf"/>
</dbReference>
<dbReference type="InterPro" id="IPR036318">
    <property type="entry name" value="FAD-bd_PCMH-like_sf"/>
</dbReference>
<keyword evidence="8 16" id="KW-0274">FAD</keyword>
<reference evidence="18 19" key="1">
    <citation type="journal article" date="2020" name="Biotechnol. Biofuels">
        <title>New insights from the biogas microbiome by comprehensive genome-resolved metagenomics of nearly 1600 species originating from multiple anaerobic digesters.</title>
        <authorList>
            <person name="Campanaro S."/>
            <person name="Treu L."/>
            <person name="Rodriguez-R L.M."/>
            <person name="Kovalovszki A."/>
            <person name="Ziels R.M."/>
            <person name="Maus I."/>
            <person name="Zhu X."/>
            <person name="Kougias P.G."/>
            <person name="Basile A."/>
            <person name="Luo G."/>
            <person name="Schluter A."/>
            <person name="Konstantinidis K.T."/>
            <person name="Angelidaki I."/>
        </authorList>
    </citation>
    <scope>NUCLEOTIDE SEQUENCE [LARGE SCALE GENOMIC DNA]</scope>
    <source>
        <strain evidence="18">AS06rmzACSIP_421</strain>
    </source>
</reference>
<evidence type="ECO:0000259" key="17">
    <source>
        <dbReference type="PROSITE" id="PS51387"/>
    </source>
</evidence>
<dbReference type="InterPro" id="IPR016166">
    <property type="entry name" value="FAD-bd_PCMH"/>
</dbReference>
<dbReference type="InterPro" id="IPR016167">
    <property type="entry name" value="FAD-bd_PCMH_sub1"/>
</dbReference>
<dbReference type="AlphaFoldDB" id="A0A847ESC0"/>
<dbReference type="InterPro" id="IPR011601">
    <property type="entry name" value="MurB_C"/>
</dbReference>
<evidence type="ECO:0000256" key="12">
    <source>
        <dbReference type="ARBA" id="ARBA00023002"/>
    </source>
</evidence>
<dbReference type="SUPFAM" id="SSF56194">
    <property type="entry name" value="Uridine diphospho-N-Acetylenolpyruvylglucosamine reductase, MurB, C-terminal domain"/>
    <property type="match status" value="1"/>
</dbReference>
<dbReference type="GO" id="GO:0051301">
    <property type="term" value="P:cell division"/>
    <property type="evidence" value="ECO:0007669"/>
    <property type="project" value="UniProtKB-KW"/>
</dbReference>
<protein>
    <recommendedName>
        <fullName evidence="16">UDP-N-acetylenolpyruvoylglucosamine reductase</fullName>
        <ecNumber evidence="16">1.3.1.98</ecNumber>
    </recommendedName>
    <alternativeName>
        <fullName evidence="16">UDP-N-acetylmuramate dehydrogenase</fullName>
    </alternativeName>
</protein>
<keyword evidence="7 16" id="KW-0285">Flavoprotein</keyword>
<evidence type="ECO:0000256" key="16">
    <source>
        <dbReference type="HAMAP-Rule" id="MF_00037"/>
    </source>
</evidence>
<dbReference type="NCBIfam" id="NF000755">
    <property type="entry name" value="PRK00046.1"/>
    <property type="match status" value="1"/>
</dbReference>
<dbReference type="PANTHER" id="PTHR21071">
    <property type="entry name" value="UDP-N-ACETYLENOLPYRUVOYLGLUCOSAMINE REDUCTASE"/>
    <property type="match status" value="1"/>
</dbReference>
<evidence type="ECO:0000256" key="4">
    <source>
        <dbReference type="ARBA" id="ARBA00004752"/>
    </source>
</evidence>
<keyword evidence="14 16" id="KW-0961">Cell wall biogenesis/degradation</keyword>
<comment type="caution">
    <text evidence="18">The sequence shown here is derived from an EMBL/GenBank/DDBJ whole genome shotgun (WGS) entry which is preliminary data.</text>
</comment>
<feature type="domain" description="FAD-binding PCMH-type" evidence="17">
    <location>
        <begin position="17"/>
        <end position="188"/>
    </location>
</feature>
<evidence type="ECO:0000256" key="14">
    <source>
        <dbReference type="ARBA" id="ARBA00023316"/>
    </source>
</evidence>
<dbReference type="GO" id="GO:0009252">
    <property type="term" value="P:peptidoglycan biosynthetic process"/>
    <property type="evidence" value="ECO:0007669"/>
    <property type="project" value="UniProtKB-UniRule"/>
</dbReference>
<dbReference type="InterPro" id="IPR006094">
    <property type="entry name" value="Oxid_FAD_bind_N"/>
</dbReference>
<comment type="subcellular location">
    <subcellularLocation>
        <location evidence="3 16">Cytoplasm</location>
    </subcellularLocation>
</comment>
<accession>A0A847ESC0</accession>
<comment type="function">
    <text evidence="2 16">Cell wall formation.</text>
</comment>
<dbReference type="InterPro" id="IPR016169">
    <property type="entry name" value="FAD-bd_PCMH_sub2"/>
</dbReference>
<evidence type="ECO:0000256" key="2">
    <source>
        <dbReference type="ARBA" id="ARBA00003921"/>
    </source>
</evidence>
<comment type="similarity">
    <text evidence="16">Belongs to the MurB family.</text>
</comment>
<dbReference type="Gene3D" id="3.30.43.10">
    <property type="entry name" value="Uridine Diphospho-n-acetylenolpyruvylglucosamine Reductase, domain 2"/>
    <property type="match status" value="1"/>
</dbReference>
<dbReference type="GO" id="GO:0005829">
    <property type="term" value="C:cytosol"/>
    <property type="evidence" value="ECO:0007669"/>
    <property type="project" value="TreeGrafter"/>
</dbReference>
<feature type="active site" description="Proton donor" evidence="16">
    <location>
        <position position="246"/>
    </location>
</feature>
<dbReference type="GO" id="GO:0008360">
    <property type="term" value="P:regulation of cell shape"/>
    <property type="evidence" value="ECO:0007669"/>
    <property type="project" value="UniProtKB-KW"/>
</dbReference>
<gene>
    <name evidence="16 18" type="primary">murB</name>
    <name evidence="18" type="ORF">GX618_00270</name>
</gene>
<evidence type="ECO:0000313" key="18">
    <source>
        <dbReference type="EMBL" id="NLE30699.1"/>
    </source>
</evidence>
<keyword evidence="6 16" id="KW-0132">Cell division</keyword>
<dbReference type="GO" id="GO:0071949">
    <property type="term" value="F:FAD binding"/>
    <property type="evidence" value="ECO:0007669"/>
    <property type="project" value="InterPro"/>
</dbReference>
<dbReference type="EC" id="1.3.1.98" evidence="16"/>
<evidence type="ECO:0000256" key="1">
    <source>
        <dbReference type="ARBA" id="ARBA00001974"/>
    </source>
</evidence>
<feature type="active site" evidence="16">
    <location>
        <position position="354"/>
    </location>
</feature>
<dbReference type="HAMAP" id="MF_00037">
    <property type="entry name" value="MurB"/>
    <property type="match status" value="1"/>
</dbReference>
<dbReference type="EMBL" id="JAAZAL010000013">
    <property type="protein sequence ID" value="NLE30699.1"/>
    <property type="molecule type" value="Genomic_DNA"/>
</dbReference>
<dbReference type="Pfam" id="PF01565">
    <property type="entry name" value="FAD_binding_4"/>
    <property type="match status" value="1"/>
</dbReference>
<keyword evidence="12 16" id="KW-0560">Oxidoreductase</keyword>
<evidence type="ECO:0000256" key="15">
    <source>
        <dbReference type="ARBA" id="ARBA00048914"/>
    </source>
</evidence>
<dbReference type="InterPro" id="IPR003170">
    <property type="entry name" value="MurB"/>
</dbReference>
<dbReference type="PANTHER" id="PTHR21071:SF4">
    <property type="entry name" value="UDP-N-ACETYLENOLPYRUVOYLGLUCOSAMINE REDUCTASE"/>
    <property type="match status" value="1"/>
</dbReference>
<organism evidence="18 19">
    <name type="scientific">Candidatus Dojkabacteria bacterium</name>
    <dbReference type="NCBI Taxonomy" id="2099670"/>
    <lineage>
        <taxon>Bacteria</taxon>
        <taxon>Candidatus Dojkabacteria</taxon>
    </lineage>
</organism>
<dbReference type="Proteomes" id="UP000554004">
    <property type="component" value="Unassembled WGS sequence"/>
</dbReference>
<dbReference type="GO" id="GO:0071555">
    <property type="term" value="P:cell wall organization"/>
    <property type="evidence" value="ECO:0007669"/>
    <property type="project" value="UniProtKB-KW"/>
</dbReference>